<proteinExistence type="predicted"/>
<protein>
    <submittedName>
        <fullName evidence="1">Uncharacterized protein</fullName>
    </submittedName>
</protein>
<gene>
    <name evidence="1" type="ORF">ILEXP_LOCUS35468</name>
</gene>
<reference evidence="1 2" key="1">
    <citation type="submission" date="2024-02" db="EMBL/GenBank/DDBJ databases">
        <authorList>
            <person name="Vignale AGUSTIN F."/>
            <person name="Sosa J E."/>
            <person name="Modenutti C."/>
        </authorList>
    </citation>
    <scope>NUCLEOTIDE SEQUENCE [LARGE SCALE GENOMIC DNA]</scope>
</reference>
<evidence type="ECO:0000313" key="1">
    <source>
        <dbReference type="EMBL" id="CAK9166260.1"/>
    </source>
</evidence>
<dbReference type="Proteomes" id="UP001642360">
    <property type="component" value="Unassembled WGS sequence"/>
</dbReference>
<accession>A0ABC8TA15</accession>
<dbReference type="AlphaFoldDB" id="A0ABC8TA15"/>
<comment type="caution">
    <text evidence="1">The sequence shown here is derived from an EMBL/GenBank/DDBJ whole genome shotgun (WGS) entry which is preliminary data.</text>
</comment>
<dbReference type="EMBL" id="CAUOFW020004567">
    <property type="protein sequence ID" value="CAK9166260.1"/>
    <property type="molecule type" value="Genomic_DNA"/>
</dbReference>
<sequence length="62" mass="6674">MWAWERLSHIHQQLLLPRGPLHDVHLDTGPADGVALAPALVHGPAPDVLAPEDLLVGSRGCR</sequence>
<organism evidence="1 2">
    <name type="scientific">Ilex paraguariensis</name>
    <name type="common">yerba mate</name>
    <dbReference type="NCBI Taxonomy" id="185542"/>
    <lineage>
        <taxon>Eukaryota</taxon>
        <taxon>Viridiplantae</taxon>
        <taxon>Streptophyta</taxon>
        <taxon>Embryophyta</taxon>
        <taxon>Tracheophyta</taxon>
        <taxon>Spermatophyta</taxon>
        <taxon>Magnoliopsida</taxon>
        <taxon>eudicotyledons</taxon>
        <taxon>Gunneridae</taxon>
        <taxon>Pentapetalae</taxon>
        <taxon>asterids</taxon>
        <taxon>campanulids</taxon>
        <taxon>Aquifoliales</taxon>
        <taxon>Aquifoliaceae</taxon>
        <taxon>Ilex</taxon>
    </lineage>
</organism>
<evidence type="ECO:0000313" key="2">
    <source>
        <dbReference type="Proteomes" id="UP001642360"/>
    </source>
</evidence>
<name>A0ABC8TA15_9AQUA</name>
<keyword evidence="2" id="KW-1185">Reference proteome</keyword>